<organism evidence="3 4">
    <name type="scientific">Stagnihabitans tardus</name>
    <dbReference type="NCBI Taxonomy" id="2699202"/>
    <lineage>
        <taxon>Bacteria</taxon>
        <taxon>Pseudomonadati</taxon>
        <taxon>Pseudomonadota</taxon>
        <taxon>Alphaproteobacteria</taxon>
        <taxon>Rhodobacterales</taxon>
        <taxon>Paracoccaceae</taxon>
        <taxon>Stagnihabitans</taxon>
    </lineage>
</organism>
<dbReference type="GO" id="GO:0003677">
    <property type="term" value="F:DNA binding"/>
    <property type="evidence" value="ECO:0007669"/>
    <property type="project" value="InterPro"/>
</dbReference>
<evidence type="ECO:0000259" key="2">
    <source>
        <dbReference type="PROSITE" id="PS50043"/>
    </source>
</evidence>
<evidence type="ECO:0000313" key="3">
    <source>
        <dbReference type="EMBL" id="NBZ88247.1"/>
    </source>
</evidence>
<dbReference type="PROSITE" id="PS50043">
    <property type="entry name" value="HTH_LUXR_2"/>
    <property type="match status" value="1"/>
</dbReference>
<dbReference type="CDD" id="cd06170">
    <property type="entry name" value="LuxR_C_like"/>
    <property type="match status" value="1"/>
</dbReference>
<dbReference type="InterPro" id="IPR016032">
    <property type="entry name" value="Sig_transdc_resp-reg_C-effctor"/>
</dbReference>
<name>A0AAE4YAT3_9RHOB</name>
<dbReference type="Proteomes" id="UP001193501">
    <property type="component" value="Unassembled WGS sequence"/>
</dbReference>
<comment type="caution">
    <text evidence="3">The sequence shown here is derived from an EMBL/GenBank/DDBJ whole genome shotgun (WGS) entry which is preliminary data.</text>
</comment>
<dbReference type="SMART" id="SM00421">
    <property type="entry name" value="HTH_LUXR"/>
    <property type="match status" value="1"/>
</dbReference>
<dbReference type="EMBL" id="JAABNR010000010">
    <property type="protein sequence ID" value="NBZ88247.1"/>
    <property type="molecule type" value="Genomic_DNA"/>
</dbReference>
<dbReference type="RefSeq" id="WP_168775063.1">
    <property type="nucleotide sequence ID" value="NZ_JAABNR010000010.1"/>
</dbReference>
<evidence type="ECO:0000313" key="4">
    <source>
        <dbReference type="Proteomes" id="UP001193501"/>
    </source>
</evidence>
<dbReference type="InterPro" id="IPR000792">
    <property type="entry name" value="Tscrpt_reg_LuxR_C"/>
</dbReference>
<dbReference type="Gene3D" id="1.10.10.10">
    <property type="entry name" value="Winged helix-like DNA-binding domain superfamily/Winged helix DNA-binding domain"/>
    <property type="match status" value="1"/>
</dbReference>
<protein>
    <recommendedName>
        <fullName evidence="2">HTH luxR-type domain-containing protein</fullName>
    </recommendedName>
</protein>
<evidence type="ECO:0000256" key="1">
    <source>
        <dbReference type="SAM" id="Phobius"/>
    </source>
</evidence>
<sequence>MGRLAGFALVFFIQALFAILFISDIFSSIFGFEDTPLSWEMRELLEIGAALGLIIGLILGAMALRRVVLDRNKAQERLRRASGAFLDLLEERFAEWSLTPAERDVALFAIKGMSTAEIAVLRQTSEGTVKAQTNAIYRKAGVSGRSQLLSLFIDDLMRDDPKLRPQAEA</sequence>
<accession>A0AAE4YAT3</accession>
<proteinExistence type="predicted"/>
<dbReference type="AlphaFoldDB" id="A0AAE4YAT3"/>
<dbReference type="InterPro" id="IPR036388">
    <property type="entry name" value="WH-like_DNA-bd_sf"/>
</dbReference>
<dbReference type="SUPFAM" id="SSF46894">
    <property type="entry name" value="C-terminal effector domain of the bipartite response regulators"/>
    <property type="match status" value="1"/>
</dbReference>
<dbReference type="Pfam" id="PF00196">
    <property type="entry name" value="GerE"/>
    <property type="match status" value="1"/>
</dbReference>
<keyword evidence="1" id="KW-1133">Transmembrane helix</keyword>
<reference evidence="3" key="1">
    <citation type="submission" date="2020-01" db="EMBL/GenBank/DDBJ databases">
        <authorList>
            <person name="Chen W.-M."/>
        </authorList>
    </citation>
    <scope>NUCLEOTIDE SEQUENCE</scope>
    <source>
        <strain evidence="3">CYK-10</strain>
    </source>
</reference>
<keyword evidence="1" id="KW-0812">Transmembrane</keyword>
<keyword evidence="4" id="KW-1185">Reference proteome</keyword>
<dbReference type="GO" id="GO:0006355">
    <property type="term" value="P:regulation of DNA-templated transcription"/>
    <property type="evidence" value="ECO:0007669"/>
    <property type="project" value="InterPro"/>
</dbReference>
<keyword evidence="1" id="KW-0472">Membrane</keyword>
<gene>
    <name evidence="3" type="ORF">GV832_11710</name>
</gene>
<feature type="transmembrane region" description="Helical" evidence="1">
    <location>
        <begin position="47"/>
        <end position="69"/>
    </location>
</feature>
<feature type="domain" description="HTH luxR-type" evidence="2">
    <location>
        <begin position="91"/>
        <end position="156"/>
    </location>
</feature>